<feature type="compositionally biased region" description="Basic and acidic residues" evidence="2">
    <location>
        <begin position="1"/>
        <end position="13"/>
    </location>
</feature>
<accession>A0A2M8Q695</accession>
<dbReference type="GO" id="GO:0004462">
    <property type="term" value="F:lactoylglutathione lyase activity"/>
    <property type="evidence" value="ECO:0007669"/>
    <property type="project" value="InterPro"/>
</dbReference>
<dbReference type="Proteomes" id="UP000230790">
    <property type="component" value="Unassembled WGS sequence"/>
</dbReference>
<name>A0A2M8Q695_9CHLR</name>
<dbReference type="Gene3D" id="3.10.180.10">
    <property type="entry name" value="2,3-Dihydroxybiphenyl 1,2-Dioxygenase, domain 1"/>
    <property type="match status" value="1"/>
</dbReference>
<dbReference type="PROSITE" id="PS51819">
    <property type="entry name" value="VOC"/>
    <property type="match status" value="1"/>
</dbReference>
<dbReference type="InterPro" id="IPR029068">
    <property type="entry name" value="Glyas_Bleomycin-R_OHBP_Dase"/>
</dbReference>
<dbReference type="PROSITE" id="PS00934">
    <property type="entry name" value="GLYOXALASE_I_1"/>
    <property type="match status" value="1"/>
</dbReference>
<dbReference type="PANTHER" id="PTHR43279">
    <property type="entry name" value="CATECHOL-2,3-DIOXYGENASE"/>
    <property type="match status" value="1"/>
</dbReference>
<comment type="caution">
    <text evidence="4">The sequence shown here is derived from an EMBL/GenBank/DDBJ whole genome shotgun (WGS) entry which is preliminary data.</text>
</comment>
<evidence type="ECO:0000256" key="1">
    <source>
        <dbReference type="ARBA" id="ARBA00022723"/>
    </source>
</evidence>
<evidence type="ECO:0000256" key="2">
    <source>
        <dbReference type="SAM" id="MobiDB-lite"/>
    </source>
</evidence>
<proteinExistence type="predicted"/>
<sequence length="104" mass="11509">ALFAHLRRDDDPRAPAPPETRIGHVHLHVGDLEQAMRFYCDVLGFDNKGLMRVFRMGMASVDGYHHHIGLNTWQGEGAPPAPPDAAGLRWFSLALPDEAAREAV</sequence>
<dbReference type="InterPro" id="IPR018146">
    <property type="entry name" value="Glyoxalase_1_CS"/>
</dbReference>
<dbReference type="InterPro" id="IPR037523">
    <property type="entry name" value="VOC_core"/>
</dbReference>
<dbReference type="InterPro" id="IPR004360">
    <property type="entry name" value="Glyas_Fos-R_dOase_dom"/>
</dbReference>
<dbReference type="EMBL" id="PGTN01001227">
    <property type="protein sequence ID" value="PJF45306.1"/>
    <property type="molecule type" value="Genomic_DNA"/>
</dbReference>
<feature type="non-terminal residue" evidence="4">
    <location>
        <position position="104"/>
    </location>
</feature>
<dbReference type="SUPFAM" id="SSF54593">
    <property type="entry name" value="Glyoxalase/Bleomycin resistance protein/Dihydroxybiphenyl dioxygenase"/>
    <property type="match status" value="1"/>
</dbReference>
<evidence type="ECO:0000313" key="5">
    <source>
        <dbReference type="Proteomes" id="UP000230790"/>
    </source>
</evidence>
<feature type="region of interest" description="Disordered" evidence="2">
    <location>
        <begin position="1"/>
        <end position="21"/>
    </location>
</feature>
<gene>
    <name evidence="4" type="ORF">CUN48_19555</name>
</gene>
<reference evidence="4 5" key="1">
    <citation type="submission" date="2017-11" db="EMBL/GenBank/DDBJ databases">
        <title>Evolution of Phototrophy in the Chloroflexi Phylum Driven by Horizontal Gene Transfer.</title>
        <authorList>
            <person name="Ward L.M."/>
            <person name="Hemp J."/>
            <person name="Shih P.M."/>
            <person name="Mcglynn S.E."/>
            <person name="Fischer W."/>
        </authorList>
    </citation>
    <scope>NUCLEOTIDE SEQUENCE [LARGE SCALE GENOMIC DNA]</scope>
    <source>
        <strain evidence="4">JP3_7</strain>
    </source>
</reference>
<evidence type="ECO:0000313" key="4">
    <source>
        <dbReference type="EMBL" id="PJF45306.1"/>
    </source>
</evidence>
<dbReference type="PANTHER" id="PTHR43279:SF1">
    <property type="entry name" value="CATECHOL-2,3-DIOXYGENASE"/>
    <property type="match status" value="1"/>
</dbReference>
<organism evidence="4 5">
    <name type="scientific">Candidatus Thermofonsia Clade 3 bacterium</name>
    <dbReference type="NCBI Taxonomy" id="2364212"/>
    <lineage>
        <taxon>Bacteria</taxon>
        <taxon>Bacillati</taxon>
        <taxon>Chloroflexota</taxon>
        <taxon>Candidatus Thermofontia</taxon>
        <taxon>Candidatus Thermofonsia Clade 3</taxon>
    </lineage>
</organism>
<protein>
    <submittedName>
        <fullName evidence="4">Glyoxalase</fullName>
    </submittedName>
</protein>
<feature type="non-terminal residue" evidence="4">
    <location>
        <position position="1"/>
    </location>
</feature>
<feature type="domain" description="VOC" evidence="3">
    <location>
        <begin position="21"/>
        <end position="104"/>
    </location>
</feature>
<evidence type="ECO:0000259" key="3">
    <source>
        <dbReference type="PROSITE" id="PS51819"/>
    </source>
</evidence>
<keyword evidence="1" id="KW-0479">Metal-binding</keyword>
<dbReference type="GO" id="GO:0046872">
    <property type="term" value="F:metal ion binding"/>
    <property type="evidence" value="ECO:0007669"/>
    <property type="project" value="UniProtKB-KW"/>
</dbReference>
<dbReference type="Pfam" id="PF00903">
    <property type="entry name" value="Glyoxalase"/>
    <property type="match status" value="1"/>
</dbReference>
<dbReference type="AlphaFoldDB" id="A0A2M8Q695"/>